<sequence>MISLPIPNADTINRQGESPFPAWLLSGALLAKSIGGSKPLPSNLGSGGSYKTSVAMALEKPSRATCLTFGAAHLLGGYITYDGDITNGAGFSFAWSTLYVLVNGRSSLKSVFRGHFSPLALAVLATGNAGIYGRKFFWP</sequence>
<dbReference type="InParanoid" id="A5DFC4"/>
<dbReference type="GO" id="GO:0005739">
    <property type="term" value="C:mitochondrion"/>
    <property type="evidence" value="ECO:0007669"/>
    <property type="project" value="TreeGrafter"/>
</dbReference>
<dbReference type="OrthoDB" id="5554402at2759"/>
<evidence type="ECO:0000313" key="1">
    <source>
        <dbReference type="EMBL" id="EDK37877.2"/>
    </source>
</evidence>
<dbReference type="Pfam" id="PF10315">
    <property type="entry name" value="Aim19"/>
    <property type="match status" value="1"/>
</dbReference>
<keyword evidence="2" id="KW-1185">Reference proteome</keyword>
<evidence type="ECO:0000313" key="2">
    <source>
        <dbReference type="Proteomes" id="UP000001997"/>
    </source>
</evidence>
<dbReference type="VEuPathDB" id="FungiDB:PGUG_01975"/>
<protein>
    <recommendedName>
        <fullName evidence="3">Altered inheritance of mitochondria protein 19</fullName>
    </recommendedName>
</protein>
<reference evidence="1 2" key="1">
    <citation type="journal article" date="2009" name="Nature">
        <title>Evolution of pathogenicity and sexual reproduction in eight Candida genomes.</title>
        <authorList>
            <person name="Butler G."/>
            <person name="Rasmussen M.D."/>
            <person name="Lin M.F."/>
            <person name="Santos M.A."/>
            <person name="Sakthikumar S."/>
            <person name="Munro C.A."/>
            <person name="Rheinbay E."/>
            <person name="Grabherr M."/>
            <person name="Forche A."/>
            <person name="Reedy J.L."/>
            <person name="Agrafioti I."/>
            <person name="Arnaud M.B."/>
            <person name="Bates S."/>
            <person name="Brown A.J."/>
            <person name="Brunke S."/>
            <person name="Costanzo M.C."/>
            <person name="Fitzpatrick D.A."/>
            <person name="de Groot P.W."/>
            <person name="Harris D."/>
            <person name="Hoyer L.L."/>
            <person name="Hube B."/>
            <person name="Klis F.M."/>
            <person name="Kodira C."/>
            <person name="Lennard N."/>
            <person name="Logue M.E."/>
            <person name="Martin R."/>
            <person name="Neiman A.M."/>
            <person name="Nikolaou E."/>
            <person name="Quail M.A."/>
            <person name="Quinn J."/>
            <person name="Santos M.C."/>
            <person name="Schmitzberger F.F."/>
            <person name="Sherlock G."/>
            <person name="Shah P."/>
            <person name="Silverstein K.A."/>
            <person name="Skrzypek M.S."/>
            <person name="Soll D."/>
            <person name="Staggs R."/>
            <person name="Stansfield I."/>
            <person name="Stumpf M.P."/>
            <person name="Sudbery P.E."/>
            <person name="Srikantha T."/>
            <person name="Zeng Q."/>
            <person name="Berman J."/>
            <person name="Berriman M."/>
            <person name="Heitman J."/>
            <person name="Gow N.A."/>
            <person name="Lorenz M.C."/>
            <person name="Birren B.W."/>
            <person name="Kellis M."/>
            <person name="Cuomo C.A."/>
        </authorList>
    </citation>
    <scope>NUCLEOTIDE SEQUENCE [LARGE SCALE GENOMIC DNA]</scope>
    <source>
        <strain evidence="2">ATCC 6260 / CBS 566 / DSM 6381 / JCM 1539 / NBRC 10279 / NRRL Y-324</strain>
    </source>
</reference>
<accession>A5DFC4</accession>
<dbReference type="InterPro" id="IPR019419">
    <property type="entry name" value="AIM19"/>
</dbReference>
<dbReference type="GeneID" id="5128132"/>
<organism evidence="1 2">
    <name type="scientific">Meyerozyma guilliermondii (strain ATCC 6260 / CBS 566 / DSM 6381 / JCM 1539 / NBRC 10279 / NRRL Y-324)</name>
    <name type="common">Yeast</name>
    <name type="synonym">Candida guilliermondii</name>
    <dbReference type="NCBI Taxonomy" id="294746"/>
    <lineage>
        <taxon>Eukaryota</taxon>
        <taxon>Fungi</taxon>
        <taxon>Dikarya</taxon>
        <taxon>Ascomycota</taxon>
        <taxon>Saccharomycotina</taxon>
        <taxon>Pichiomycetes</taxon>
        <taxon>Debaryomycetaceae</taxon>
        <taxon>Meyerozyma</taxon>
    </lineage>
</organism>
<dbReference type="EMBL" id="CH408156">
    <property type="protein sequence ID" value="EDK37877.2"/>
    <property type="molecule type" value="Genomic_DNA"/>
</dbReference>
<dbReference type="Proteomes" id="UP000001997">
    <property type="component" value="Unassembled WGS sequence"/>
</dbReference>
<dbReference type="PANTHER" id="PTHR28177:SF1">
    <property type="entry name" value="ALTERED INHERITANCE OF MITOCHONDRIA PROTEIN 19, MITOCHONDRIAL"/>
    <property type="match status" value="1"/>
</dbReference>
<evidence type="ECO:0008006" key="3">
    <source>
        <dbReference type="Google" id="ProtNLM"/>
    </source>
</evidence>
<name>A5DFC4_PICGU</name>
<dbReference type="eggNOG" id="ENOG502SBEJ">
    <property type="taxonomic scope" value="Eukaryota"/>
</dbReference>
<dbReference type="KEGG" id="pgu:PGUG_01975"/>
<proteinExistence type="predicted"/>
<dbReference type="FunCoup" id="A5DFC4">
    <property type="interactions" value="30"/>
</dbReference>
<gene>
    <name evidence="1" type="ORF">PGUG_01975</name>
</gene>
<dbReference type="RefSeq" id="XP_001486304.2">
    <property type="nucleotide sequence ID" value="XM_001486254.1"/>
</dbReference>
<dbReference type="OMA" id="RYGRVWP"/>
<dbReference type="PANTHER" id="PTHR28177">
    <property type="entry name" value="ALTERED INHERITANCE OF MITOCHONDRIA PROTEIN 19, MITOCHONDRIAL"/>
    <property type="match status" value="1"/>
</dbReference>
<dbReference type="AlphaFoldDB" id="A5DFC4"/>
<dbReference type="HOGENOM" id="CLU_130042_1_0_1"/>